<keyword evidence="3" id="KW-1003">Cell membrane</keyword>
<evidence type="ECO:0000259" key="8">
    <source>
        <dbReference type="PROSITE" id="PS50850"/>
    </source>
</evidence>
<keyword evidence="2" id="KW-0813">Transport</keyword>
<feature type="transmembrane region" description="Helical" evidence="7">
    <location>
        <begin position="343"/>
        <end position="367"/>
    </location>
</feature>
<feature type="transmembrane region" description="Helical" evidence="7">
    <location>
        <begin position="408"/>
        <end position="428"/>
    </location>
</feature>
<evidence type="ECO:0000256" key="6">
    <source>
        <dbReference type="ARBA" id="ARBA00023136"/>
    </source>
</evidence>
<evidence type="ECO:0000256" key="1">
    <source>
        <dbReference type="ARBA" id="ARBA00004651"/>
    </source>
</evidence>
<keyword evidence="5 7" id="KW-1133">Transmembrane helix</keyword>
<protein>
    <submittedName>
        <fullName evidence="9">MFS family permease</fullName>
    </submittedName>
</protein>
<evidence type="ECO:0000256" key="2">
    <source>
        <dbReference type="ARBA" id="ARBA00022448"/>
    </source>
</evidence>
<keyword evidence="6 7" id="KW-0472">Membrane</keyword>
<dbReference type="RefSeq" id="WP_245252398.1">
    <property type="nucleotide sequence ID" value="NZ_CBCRVE010000010.1"/>
</dbReference>
<reference evidence="9 10" key="1">
    <citation type="submission" date="2021-03" db="EMBL/GenBank/DDBJ databases">
        <title>Genomic Encyclopedia of Type Strains, Phase IV (KMG-IV): sequencing the most valuable type-strain genomes for metagenomic binning, comparative biology and taxonomic classification.</title>
        <authorList>
            <person name="Goeker M."/>
        </authorList>
    </citation>
    <scope>NUCLEOTIDE SEQUENCE [LARGE SCALE GENOMIC DNA]</scope>
    <source>
        <strain evidence="9 10">DSM 23491</strain>
    </source>
</reference>
<dbReference type="EMBL" id="JAGGKP010000009">
    <property type="protein sequence ID" value="MBP1938035.1"/>
    <property type="molecule type" value="Genomic_DNA"/>
</dbReference>
<keyword evidence="10" id="KW-1185">Reference proteome</keyword>
<comment type="caution">
    <text evidence="9">The sequence shown here is derived from an EMBL/GenBank/DDBJ whole genome shotgun (WGS) entry which is preliminary data.</text>
</comment>
<dbReference type="CDD" id="cd06173">
    <property type="entry name" value="MFS_MefA_like"/>
    <property type="match status" value="1"/>
</dbReference>
<dbReference type="InterPro" id="IPR011701">
    <property type="entry name" value="MFS"/>
</dbReference>
<accession>A0ABS4H7J0</accession>
<gene>
    <name evidence="9" type="ORF">J2Z20_002952</name>
</gene>
<name>A0ABS4H7J0_9BACL</name>
<feature type="transmembrane region" description="Helical" evidence="7">
    <location>
        <begin position="246"/>
        <end position="264"/>
    </location>
</feature>
<proteinExistence type="predicted"/>
<evidence type="ECO:0000313" key="9">
    <source>
        <dbReference type="EMBL" id="MBP1938035.1"/>
    </source>
</evidence>
<dbReference type="PRINTS" id="PR01988">
    <property type="entry name" value="EXPORTERBACE"/>
</dbReference>
<feature type="transmembrane region" description="Helical" evidence="7">
    <location>
        <begin position="284"/>
        <end position="306"/>
    </location>
</feature>
<dbReference type="Pfam" id="PF07690">
    <property type="entry name" value="MFS_1"/>
    <property type="match status" value="1"/>
</dbReference>
<organism evidence="9 10">
    <name type="scientific">Paenibacillus sediminis</name>
    <dbReference type="NCBI Taxonomy" id="664909"/>
    <lineage>
        <taxon>Bacteria</taxon>
        <taxon>Bacillati</taxon>
        <taxon>Bacillota</taxon>
        <taxon>Bacilli</taxon>
        <taxon>Bacillales</taxon>
        <taxon>Paenibacillaceae</taxon>
        <taxon>Paenibacillus</taxon>
    </lineage>
</organism>
<evidence type="ECO:0000256" key="4">
    <source>
        <dbReference type="ARBA" id="ARBA00022692"/>
    </source>
</evidence>
<comment type="subcellular location">
    <subcellularLocation>
        <location evidence="1">Cell membrane</location>
        <topology evidence="1">Multi-pass membrane protein</topology>
    </subcellularLocation>
</comment>
<keyword evidence="4 7" id="KW-0812">Transmembrane</keyword>
<dbReference type="PANTHER" id="PTHR43266:SF2">
    <property type="entry name" value="MAJOR FACILITATOR SUPERFAMILY (MFS) PROFILE DOMAIN-CONTAINING PROTEIN"/>
    <property type="match status" value="1"/>
</dbReference>
<feature type="transmembrane region" description="Helical" evidence="7">
    <location>
        <begin position="69"/>
        <end position="87"/>
    </location>
</feature>
<evidence type="ECO:0000256" key="5">
    <source>
        <dbReference type="ARBA" id="ARBA00022989"/>
    </source>
</evidence>
<evidence type="ECO:0000256" key="7">
    <source>
        <dbReference type="SAM" id="Phobius"/>
    </source>
</evidence>
<feature type="transmembrane region" description="Helical" evidence="7">
    <location>
        <begin position="33"/>
        <end position="57"/>
    </location>
</feature>
<feature type="domain" description="Major facilitator superfamily (MFS) profile" evidence="8">
    <location>
        <begin position="32"/>
        <end position="433"/>
    </location>
</feature>
<feature type="transmembrane region" description="Helical" evidence="7">
    <location>
        <begin position="318"/>
        <end position="337"/>
    </location>
</feature>
<dbReference type="PANTHER" id="PTHR43266">
    <property type="entry name" value="MACROLIDE-EFFLUX PROTEIN"/>
    <property type="match status" value="1"/>
</dbReference>
<dbReference type="Proteomes" id="UP001519273">
    <property type="component" value="Unassembled WGS sequence"/>
</dbReference>
<dbReference type="InterPro" id="IPR036259">
    <property type="entry name" value="MFS_trans_sf"/>
</dbReference>
<dbReference type="SUPFAM" id="SSF103473">
    <property type="entry name" value="MFS general substrate transporter"/>
    <property type="match status" value="1"/>
</dbReference>
<feature type="transmembrane region" description="Helical" evidence="7">
    <location>
        <begin position="379"/>
        <end position="402"/>
    </location>
</feature>
<evidence type="ECO:0000313" key="10">
    <source>
        <dbReference type="Proteomes" id="UP001519273"/>
    </source>
</evidence>
<dbReference type="InterPro" id="IPR020846">
    <property type="entry name" value="MFS_dom"/>
</dbReference>
<feature type="transmembrane region" description="Helical" evidence="7">
    <location>
        <begin position="108"/>
        <end position="129"/>
    </location>
</feature>
<dbReference type="InterPro" id="IPR022324">
    <property type="entry name" value="Bacilysin_exporter_BacE_put"/>
</dbReference>
<feature type="transmembrane region" description="Helical" evidence="7">
    <location>
        <begin position="175"/>
        <end position="208"/>
    </location>
</feature>
<sequence length="453" mass="48649">MNTIVSDDEWRVNEMNKSRSDNSGGSLRQNRPYILLMGAQLVSNLGDWLYLLALLTLLGLKWNATPWEITAATLCAAVPVLVGGPLAGMIADKFDRKKLMILSDIVRVFIVLGFVFVGEMWQVYMLLIAKGLFDVLFGPAKNGKLKEIVPHDQIDRAVSISSMIEQSMKIAGPAIGGILVAAFGVTICFYINGATFLSSALLLLGLAGRRLDDSRKDRSLEEGSSVDAKPSFWSELAAGIQTMKSIPIIAFGSLLLSVVILVLQIADSQTIVLFREIPNVPDGLLGWCIASSGFGTLLAAIIHLRIKWSALVKMASGSGVMGIVLAISALFASYGPFGVVGDVIIITAFFIVGLGAGMTFIPFQVVLQQRTPEHLIGRVFGTVGSLTTSASIIGPVLGGFLVTVYGPVPAFLLSGLLLFILGCIVIVLKNTIEQKDISEAHRNRETYEMTTIS</sequence>
<dbReference type="Gene3D" id="1.20.1250.20">
    <property type="entry name" value="MFS general substrate transporter like domains"/>
    <property type="match status" value="1"/>
</dbReference>
<evidence type="ECO:0000256" key="3">
    <source>
        <dbReference type="ARBA" id="ARBA00022475"/>
    </source>
</evidence>
<dbReference type="PROSITE" id="PS50850">
    <property type="entry name" value="MFS"/>
    <property type="match status" value="1"/>
</dbReference>